<evidence type="ECO:0000313" key="4">
    <source>
        <dbReference type="Proteomes" id="UP000636888"/>
    </source>
</evidence>
<dbReference type="GO" id="GO:0003677">
    <property type="term" value="F:DNA binding"/>
    <property type="evidence" value="ECO:0007669"/>
    <property type="project" value="UniProtKB-KW"/>
</dbReference>
<organism evidence="3 4">
    <name type="scientific">Geomesophilobacter sediminis</name>
    <dbReference type="NCBI Taxonomy" id="2798584"/>
    <lineage>
        <taxon>Bacteria</taxon>
        <taxon>Pseudomonadati</taxon>
        <taxon>Thermodesulfobacteriota</taxon>
        <taxon>Desulfuromonadia</taxon>
        <taxon>Geobacterales</taxon>
        <taxon>Geobacteraceae</taxon>
        <taxon>Geomesophilobacter</taxon>
    </lineage>
</organism>
<dbReference type="Proteomes" id="UP000636888">
    <property type="component" value="Unassembled WGS sequence"/>
</dbReference>
<evidence type="ECO:0000259" key="2">
    <source>
        <dbReference type="PROSITE" id="PS50937"/>
    </source>
</evidence>
<dbReference type="GO" id="GO:0003700">
    <property type="term" value="F:DNA-binding transcription factor activity"/>
    <property type="evidence" value="ECO:0007669"/>
    <property type="project" value="InterPro"/>
</dbReference>
<gene>
    <name evidence="3" type="ORF">JFN93_05030</name>
</gene>
<dbReference type="SMART" id="SM00422">
    <property type="entry name" value="HTH_MERR"/>
    <property type="match status" value="1"/>
</dbReference>
<dbReference type="InterPro" id="IPR000551">
    <property type="entry name" value="MerR-type_HTH_dom"/>
</dbReference>
<dbReference type="EMBL" id="JAEMHM010000003">
    <property type="protein sequence ID" value="MBJ6724064.1"/>
    <property type="molecule type" value="Genomic_DNA"/>
</dbReference>
<dbReference type="PANTHER" id="PTHR30204:SF15">
    <property type="entry name" value="BLL5018 PROTEIN"/>
    <property type="match status" value="1"/>
</dbReference>
<dbReference type="Gene3D" id="1.10.1660.10">
    <property type="match status" value="1"/>
</dbReference>
<evidence type="ECO:0000256" key="1">
    <source>
        <dbReference type="ARBA" id="ARBA00023125"/>
    </source>
</evidence>
<keyword evidence="1" id="KW-0238">DNA-binding</keyword>
<dbReference type="CDD" id="cd04765">
    <property type="entry name" value="HTH_MlrA-like_sg2"/>
    <property type="match status" value="1"/>
</dbReference>
<protein>
    <submittedName>
        <fullName evidence="3">MerR family transcriptional regulator</fullName>
    </submittedName>
</protein>
<reference evidence="3" key="1">
    <citation type="submission" date="2020-12" db="EMBL/GenBank/DDBJ databases">
        <title>Geomonas sp. Red875, isolated from river sediment.</title>
        <authorList>
            <person name="Xu Z."/>
            <person name="Zhang Z."/>
            <person name="Masuda Y."/>
            <person name="Itoh H."/>
            <person name="Senoo K."/>
        </authorList>
    </citation>
    <scope>NUCLEOTIDE SEQUENCE</scope>
    <source>
        <strain evidence="3">Red875</strain>
    </source>
</reference>
<accession>A0A8J7LU14</accession>
<comment type="caution">
    <text evidence="3">The sequence shown here is derived from an EMBL/GenBank/DDBJ whole genome shotgun (WGS) entry which is preliminary data.</text>
</comment>
<dbReference type="InterPro" id="IPR009061">
    <property type="entry name" value="DNA-bd_dom_put_sf"/>
</dbReference>
<dbReference type="SUPFAM" id="SSF46955">
    <property type="entry name" value="Putative DNA-binding domain"/>
    <property type="match status" value="1"/>
</dbReference>
<dbReference type="PANTHER" id="PTHR30204">
    <property type="entry name" value="REDOX-CYCLING DRUG-SENSING TRANSCRIPTIONAL ACTIVATOR SOXR"/>
    <property type="match status" value="1"/>
</dbReference>
<dbReference type="InterPro" id="IPR047057">
    <property type="entry name" value="MerR_fam"/>
</dbReference>
<evidence type="ECO:0000313" key="3">
    <source>
        <dbReference type="EMBL" id="MBJ6724064.1"/>
    </source>
</evidence>
<proteinExistence type="predicted"/>
<dbReference type="PROSITE" id="PS50937">
    <property type="entry name" value="HTH_MERR_2"/>
    <property type="match status" value="1"/>
</dbReference>
<dbReference type="Pfam" id="PF13411">
    <property type="entry name" value="MerR_1"/>
    <property type="match status" value="1"/>
</dbReference>
<feature type="domain" description="HTH merR-type" evidence="2">
    <location>
        <begin position="10"/>
        <end position="80"/>
    </location>
</feature>
<dbReference type="AlphaFoldDB" id="A0A8J7LU14"/>
<keyword evidence="4" id="KW-1185">Reference proteome</keyword>
<sequence>MDAGLPDKLYLKIGEVSAFTGLPASVLRYWESEFPSLRPKKSASGQRLYTRKDVDQVVEIKTLLYGEKLTIEGAKRRIEGKRKAVAVQVPQDMLTEMIREIRDELRSLRDAISE</sequence>
<dbReference type="RefSeq" id="WP_199382899.1">
    <property type="nucleotide sequence ID" value="NZ_JAEMHM010000003.1"/>
</dbReference>
<name>A0A8J7LU14_9BACT</name>